<accession>A0ABV8DB46</accession>
<dbReference type="Proteomes" id="UP001595693">
    <property type="component" value="Unassembled WGS sequence"/>
</dbReference>
<name>A0ABV8DB46_9BURK</name>
<organism evidence="1 2">
    <name type="scientific">Acidovorax facilis</name>
    <dbReference type="NCBI Taxonomy" id="12917"/>
    <lineage>
        <taxon>Bacteria</taxon>
        <taxon>Pseudomonadati</taxon>
        <taxon>Pseudomonadota</taxon>
        <taxon>Betaproteobacteria</taxon>
        <taxon>Burkholderiales</taxon>
        <taxon>Comamonadaceae</taxon>
        <taxon>Acidovorax</taxon>
    </lineage>
</organism>
<comment type="caution">
    <text evidence="1">The sequence shown here is derived from an EMBL/GenBank/DDBJ whole genome shotgun (WGS) entry which is preliminary data.</text>
</comment>
<evidence type="ECO:0000313" key="2">
    <source>
        <dbReference type="Proteomes" id="UP001595693"/>
    </source>
</evidence>
<keyword evidence="2" id="KW-1185">Reference proteome</keyword>
<reference evidence="2" key="1">
    <citation type="journal article" date="2019" name="Int. J. Syst. Evol. Microbiol.">
        <title>The Global Catalogue of Microorganisms (GCM) 10K type strain sequencing project: providing services to taxonomists for standard genome sequencing and annotation.</title>
        <authorList>
            <consortium name="The Broad Institute Genomics Platform"/>
            <consortium name="The Broad Institute Genome Sequencing Center for Infectious Disease"/>
            <person name="Wu L."/>
            <person name="Ma J."/>
        </authorList>
    </citation>
    <scope>NUCLEOTIDE SEQUENCE [LARGE SCALE GENOMIC DNA]</scope>
    <source>
        <strain evidence="2">CCUG 2113</strain>
    </source>
</reference>
<proteinExistence type="predicted"/>
<dbReference type="RefSeq" id="WP_252635564.1">
    <property type="nucleotide sequence ID" value="NZ_JAMXAX010000009.1"/>
</dbReference>
<evidence type="ECO:0000313" key="1">
    <source>
        <dbReference type="EMBL" id="MFC3935684.1"/>
    </source>
</evidence>
<gene>
    <name evidence="1" type="ORF">ACFOW3_13765</name>
</gene>
<dbReference type="EMBL" id="JBHSAJ010000037">
    <property type="protein sequence ID" value="MFC3935684.1"/>
    <property type="molecule type" value="Genomic_DNA"/>
</dbReference>
<protein>
    <submittedName>
        <fullName evidence="1">Uncharacterized protein</fullName>
    </submittedName>
</protein>
<sequence>MEGVFITTATGKALEDQISLMDKLTKEWTMRAARGECAWICSSCCMSFPDGMPDACAHDIQQCTNIIASDKVDARKQGGTHD</sequence>